<reference evidence="1" key="1">
    <citation type="submission" date="2022-10" db="EMBL/GenBank/DDBJ databases">
        <authorList>
            <person name="Chen Y."/>
            <person name="Dougan E. K."/>
            <person name="Chan C."/>
            <person name="Rhodes N."/>
            <person name="Thang M."/>
        </authorList>
    </citation>
    <scope>NUCLEOTIDE SEQUENCE</scope>
</reference>
<protein>
    <submittedName>
        <fullName evidence="1">Uncharacterized protein</fullName>
    </submittedName>
</protein>
<evidence type="ECO:0000313" key="3">
    <source>
        <dbReference type="Proteomes" id="UP001152797"/>
    </source>
</evidence>
<gene>
    <name evidence="1" type="ORF">C1SCF055_LOCUS3870</name>
</gene>
<evidence type="ECO:0000313" key="2">
    <source>
        <dbReference type="EMBL" id="CAL1128944.1"/>
    </source>
</evidence>
<keyword evidence="3" id="KW-1185">Reference proteome</keyword>
<dbReference type="AlphaFoldDB" id="A0A9P1BLI2"/>
<organism evidence="1">
    <name type="scientific">Cladocopium goreaui</name>
    <dbReference type="NCBI Taxonomy" id="2562237"/>
    <lineage>
        <taxon>Eukaryota</taxon>
        <taxon>Sar</taxon>
        <taxon>Alveolata</taxon>
        <taxon>Dinophyceae</taxon>
        <taxon>Suessiales</taxon>
        <taxon>Symbiodiniaceae</taxon>
        <taxon>Cladocopium</taxon>
    </lineage>
</organism>
<evidence type="ECO:0000313" key="1">
    <source>
        <dbReference type="EMBL" id="CAI3975569.1"/>
    </source>
</evidence>
<dbReference type="EMBL" id="CAMXCT010000212">
    <property type="protein sequence ID" value="CAI3975569.1"/>
    <property type="molecule type" value="Genomic_DNA"/>
</dbReference>
<sequence length="168" mass="18032">MRLDFDTALLTSLPSALQKDPASRGTFDNVVVTNVEDELQKRLAKLKETLAEAAPAREERASKVATCAAAVEALKVKLESMEKASKDAVAAMKEADGKSKAAAKALKAFGPEIKATGKALKDAKEQPGGDPWGSTGDPLMLISFIFHVPWLWILSPRGQLGGLHHRRS</sequence>
<name>A0A9P1BLI2_9DINO</name>
<dbReference type="Proteomes" id="UP001152797">
    <property type="component" value="Unassembled WGS sequence"/>
</dbReference>
<dbReference type="EMBL" id="CAMXCT030000212">
    <property type="protein sequence ID" value="CAL4762881.1"/>
    <property type="molecule type" value="Genomic_DNA"/>
</dbReference>
<accession>A0A9P1BLI2</accession>
<comment type="caution">
    <text evidence="1">The sequence shown here is derived from an EMBL/GenBank/DDBJ whole genome shotgun (WGS) entry which is preliminary data.</text>
</comment>
<reference evidence="2" key="2">
    <citation type="submission" date="2024-04" db="EMBL/GenBank/DDBJ databases">
        <authorList>
            <person name="Chen Y."/>
            <person name="Shah S."/>
            <person name="Dougan E. K."/>
            <person name="Thang M."/>
            <person name="Chan C."/>
        </authorList>
    </citation>
    <scope>NUCLEOTIDE SEQUENCE [LARGE SCALE GENOMIC DNA]</scope>
</reference>
<dbReference type="EMBL" id="CAMXCT020000212">
    <property type="protein sequence ID" value="CAL1128944.1"/>
    <property type="molecule type" value="Genomic_DNA"/>
</dbReference>
<dbReference type="OrthoDB" id="10406983at2759"/>
<proteinExistence type="predicted"/>